<gene>
    <name evidence="2" type="ORF">ADS79_27885</name>
    <name evidence="1" type="ORF">BRE01_27020</name>
</gene>
<evidence type="ECO:0000313" key="4">
    <source>
        <dbReference type="Proteomes" id="UP000319578"/>
    </source>
</evidence>
<evidence type="ECO:0000313" key="1">
    <source>
        <dbReference type="EMBL" id="GED69000.1"/>
    </source>
</evidence>
<organism evidence="2 3">
    <name type="scientific">Brevibacillus reuszeri</name>
    <dbReference type="NCBI Taxonomy" id="54915"/>
    <lineage>
        <taxon>Bacteria</taxon>
        <taxon>Bacillati</taxon>
        <taxon>Bacillota</taxon>
        <taxon>Bacilli</taxon>
        <taxon>Bacillales</taxon>
        <taxon>Paenibacillaceae</taxon>
        <taxon>Brevibacillus</taxon>
    </lineage>
</organism>
<evidence type="ECO:0000313" key="2">
    <source>
        <dbReference type="EMBL" id="KNB69674.1"/>
    </source>
</evidence>
<name>A0A0K9YLU9_9BACL</name>
<dbReference type="Proteomes" id="UP000036834">
    <property type="component" value="Unassembled WGS sequence"/>
</dbReference>
<comment type="caution">
    <text evidence="2">The sequence shown here is derived from an EMBL/GenBank/DDBJ whole genome shotgun (WGS) entry which is preliminary data.</text>
</comment>
<dbReference type="EMBL" id="BJON01000009">
    <property type="protein sequence ID" value="GED69000.1"/>
    <property type="molecule type" value="Genomic_DNA"/>
</dbReference>
<dbReference type="AlphaFoldDB" id="A0A0K9YLU9"/>
<keyword evidence="4" id="KW-1185">Reference proteome</keyword>
<reference evidence="2" key="2">
    <citation type="submission" date="2015-07" db="EMBL/GenBank/DDBJ databases">
        <title>MeaNS - Measles Nucleotide Surveillance Program.</title>
        <authorList>
            <person name="Tran T."/>
            <person name="Druce J."/>
        </authorList>
    </citation>
    <scope>NUCLEOTIDE SEQUENCE</scope>
    <source>
        <strain evidence="2">DSM 9887</strain>
    </source>
</reference>
<sequence>MTMNKKGSRKIVVGQESYRWLISPATKGLLVFTAEHTNYKGQIIRVYIESDVNEYWADFPHVEQLNVRIIKPADVSEIISQAVSLGWDPKRKGSPLTFNLIGTHLKIRNS</sequence>
<dbReference type="Proteomes" id="UP000319578">
    <property type="component" value="Unassembled WGS sequence"/>
</dbReference>
<evidence type="ECO:0000313" key="3">
    <source>
        <dbReference type="Proteomes" id="UP000036834"/>
    </source>
</evidence>
<protein>
    <submittedName>
        <fullName evidence="2">Uncharacterized protein</fullName>
    </submittedName>
</protein>
<dbReference type="PATRIC" id="fig|54915.3.peg.4772"/>
<dbReference type="OrthoDB" id="196248at2"/>
<accession>A0A0K9YLU9</accession>
<proteinExistence type="predicted"/>
<reference evidence="1 4" key="3">
    <citation type="submission" date="2019-06" db="EMBL/GenBank/DDBJ databases">
        <title>Whole genome shotgun sequence of Brevibacillus reuszeri NBRC 15719.</title>
        <authorList>
            <person name="Hosoyama A."/>
            <person name="Uohara A."/>
            <person name="Ohji S."/>
            <person name="Ichikawa N."/>
        </authorList>
    </citation>
    <scope>NUCLEOTIDE SEQUENCE [LARGE SCALE GENOMIC DNA]</scope>
    <source>
        <strain evidence="1 4">NBRC 15719</strain>
    </source>
</reference>
<reference evidence="3" key="1">
    <citation type="submission" date="2015-07" db="EMBL/GenBank/DDBJ databases">
        <title>Genome sequencing project for genomic taxonomy and phylogenomics of Bacillus-like bacteria.</title>
        <authorList>
            <person name="Liu B."/>
            <person name="Wang J."/>
            <person name="Zhu Y."/>
            <person name="Liu G."/>
            <person name="Chen Q."/>
            <person name="Chen Z."/>
            <person name="Lan J."/>
            <person name="Che J."/>
            <person name="Ge C."/>
            <person name="Shi H."/>
            <person name="Pan Z."/>
            <person name="Liu X."/>
        </authorList>
    </citation>
    <scope>NUCLEOTIDE SEQUENCE [LARGE SCALE GENOMIC DNA]</scope>
    <source>
        <strain evidence="3">DSM 9887</strain>
    </source>
</reference>
<dbReference type="EMBL" id="LGIQ01000011">
    <property type="protein sequence ID" value="KNB69674.1"/>
    <property type="molecule type" value="Genomic_DNA"/>
</dbReference>